<reference evidence="1 2" key="1">
    <citation type="submission" date="2023-07" db="EMBL/GenBank/DDBJ databases">
        <title>Genomic Encyclopedia of Type Strains, Phase IV (KMG-IV): sequencing the most valuable type-strain genomes for metagenomic binning, comparative biology and taxonomic classification.</title>
        <authorList>
            <person name="Goeker M."/>
        </authorList>
    </citation>
    <scope>NUCLEOTIDE SEQUENCE [LARGE SCALE GENOMIC DNA]</scope>
    <source>
        <strain evidence="1 2">DSM 11549</strain>
    </source>
</reference>
<dbReference type="Proteomes" id="UP001230253">
    <property type="component" value="Unassembled WGS sequence"/>
</dbReference>
<gene>
    <name evidence="1" type="ORF">J2R99_000277</name>
</gene>
<name>A0ABU0C2L0_9BRAD</name>
<proteinExistence type="predicted"/>
<protein>
    <submittedName>
        <fullName evidence="1">Uncharacterized protein</fullName>
    </submittedName>
</protein>
<organism evidence="1 2">
    <name type="scientific">Rhodopseudomonas julia</name>
    <dbReference type="NCBI Taxonomy" id="200617"/>
    <lineage>
        <taxon>Bacteria</taxon>
        <taxon>Pseudomonadati</taxon>
        <taxon>Pseudomonadota</taxon>
        <taxon>Alphaproteobacteria</taxon>
        <taxon>Hyphomicrobiales</taxon>
        <taxon>Nitrobacteraceae</taxon>
        <taxon>Rhodopseudomonas</taxon>
    </lineage>
</organism>
<sequence length="74" mass="7577">MAQRPRSAQDAYASSTPGEICHALETYLGIECRGACGGNLGYAAALKGLNGQPDAVLAVNLQQCGVRAASTLPK</sequence>
<keyword evidence="2" id="KW-1185">Reference proteome</keyword>
<evidence type="ECO:0000313" key="2">
    <source>
        <dbReference type="Proteomes" id="UP001230253"/>
    </source>
</evidence>
<dbReference type="RefSeq" id="WP_307152721.1">
    <property type="nucleotide sequence ID" value="NZ_JAUSUK010000001.1"/>
</dbReference>
<dbReference type="EMBL" id="JAUSUK010000001">
    <property type="protein sequence ID" value="MDQ0324428.1"/>
    <property type="molecule type" value="Genomic_DNA"/>
</dbReference>
<accession>A0ABU0C2L0</accession>
<evidence type="ECO:0000313" key="1">
    <source>
        <dbReference type="EMBL" id="MDQ0324428.1"/>
    </source>
</evidence>
<comment type="caution">
    <text evidence="1">The sequence shown here is derived from an EMBL/GenBank/DDBJ whole genome shotgun (WGS) entry which is preliminary data.</text>
</comment>